<dbReference type="RefSeq" id="WP_063743069.1">
    <property type="nucleotide sequence ID" value="NZ_RWGX02000008.1"/>
</dbReference>
<comment type="caution">
    <text evidence="1">The sequence shown here is derived from an EMBL/GenBank/DDBJ whole genome shotgun (WGS) entry which is preliminary data.</text>
</comment>
<dbReference type="AlphaFoldDB" id="A0AA94F225"/>
<sequence length="96" mass="11020">MISYELRVAKVGFCGQTMLFFYNFEKNDAMDDKKKNKLEEPAEVYGGISEKLSISNDERLILEALLSKSKSNHASNKTFSTAEAMKIYREKLNTNR</sequence>
<gene>
    <name evidence="1" type="ORF">EJB19_12410</name>
</gene>
<name>A0AA94F225_9FLAO</name>
<dbReference type="EMBL" id="RWGX01000005">
    <property type="protein sequence ID" value="RVU87141.1"/>
    <property type="molecule type" value="Genomic_DNA"/>
</dbReference>
<organism evidence="1">
    <name type="scientific">Flavobacterium columnare</name>
    <dbReference type="NCBI Taxonomy" id="996"/>
    <lineage>
        <taxon>Bacteria</taxon>
        <taxon>Pseudomonadati</taxon>
        <taxon>Bacteroidota</taxon>
        <taxon>Flavobacteriia</taxon>
        <taxon>Flavobacteriales</taxon>
        <taxon>Flavobacteriaceae</taxon>
        <taxon>Flavobacterium</taxon>
    </lineage>
</organism>
<protein>
    <submittedName>
        <fullName evidence="1">Uncharacterized protein</fullName>
    </submittedName>
</protein>
<accession>A0AA94F225</accession>
<reference evidence="1" key="1">
    <citation type="submission" date="2018-12" db="EMBL/GenBank/DDBJ databases">
        <title>Draft genome sequence of Flaovobacterium columnare BGFS27 isolated from channel catfish in Alabama.</title>
        <authorList>
            <person name="Cai W."/>
            <person name="Arias C."/>
        </authorList>
    </citation>
    <scope>NUCLEOTIDE SEQUENCE [LARGE SCALE GENOMIC DNA]</scope>
    <source>
        <strain evidence="1">BGFS27</strain>
    </source>
</reference>
<evidence type="ECO:0000313" key="1">
    <source>
        <dbReference type="EMBL" id="RVU87141.1"/>
    </source>
</evidence>
<proteinExistence type="predicted"/>